<reference evidence="2 3" key="1">
    <citation type="submission" date="2018-02" db="EMBL/GenBank/DDBJ databases">
        <title>Genome sequence of the basidiomycete white-rot fungus Phlebia centrifuga.</title>
        <authorList>
            <person name="Granchi Z."/>
            <person name="Peng M."/>
            <person name="de Vries R.P."/>
            <person name="Hilden K."/>
            <person name="Makela M.R."/>
            <person name="Grigoriev I."/>
            <person name="Riley R."/>
        </authorList>
    </citation>
    <scope>NUCLEOTIDE SEQUENCE [LARGE SCALE GENOMIC DNA]</scope>
    <source>
        <strain evidence="2 3">FBCC195</strain>
    </source>
</reference>
<evidence type="ECO:0000256" key="1">
    <source>
        <dbReference type="SAM" id="MobiDB-lite"/>
    </source>
</evidence>
<dbReference type="STRING" id="98765.A0A2R6NPP1"/>
<dbReference type="InterPro" id="IPR028018">
    <property type="entry name" value="DUF4646"/>
</dbReference>
<organism evidence="2 3">
    <name type="scientific">Hermanssonia centrifuga</name>
    <dbReference type="NCBI Taxonomy" id="98765"/>
    <lineage>
        <taxon>Eukaryota</taxon>
        <taxon>Fungi</taxon>
        <taxon>Dikarya</taxon>
        <taxon>Basidiomycota</taxon>
        <taxon>Agaricomycotina</taxon>
        <taxon>Agaricomycetes</taxon>
        <taxon>Polyporales</taxon>
        <taxon>Meruliaceae</taxon>
        <taxon>Hermanssonia</taxon>
    </lineage>
</organism>
<feature type="region of interest" description="Disordered" evidence="1">
    <location>
        <begin position="364"/>
        <end position="417"/>
    </location>
</feature>
<evidence type="ECO:0000313" key="2">
    <source>
        <dbReference type="EMBL" id="PSR74417.1"/>
    </source>
</evidence>
<dbReference type="Proteomes" id="UP000186601">
    <property type="component" value="Unassembled WGS sequence"/>
</dbReference>
<sequence length="430" mass="46917">MTSTTTSYPPEKVEYRLEYNPQEVEDQTKGESSSAWKVEQTFDAPPGPPPPSYDESSAHYEPKENQAGPVVEPGFIDPASKRIHNSDSPYSQGYPYQAQYPAGSTETRSPGMAYPSTQNPYPPMPVATPPMSAVSYPVGPSLLGNPSPYALRMGLLSSARGQRGGLGGLGGLADLAGLGGPRTFAAGTTPSQLLNPPPPSFSRQPPGNLPYSAFPPCALLSISSRLEDGFPALPPPTQVQPHPFAAHDVNEEDWRVFLGHVKVAEDSSSSSFSESLMAGMSPSFGRSRGGLLPILASGIEGLMKKKKHGPVAEIIDQWNHYFFHPRMMEITLAQGQVTYSGFGDGLPPDMREYRGNQPIRVQSVSGGSIIDDLSESDSDGGKRPERRERRMERRERKAERKECRSQKRARRKGSTNEHWRLILAFKPPVL</sequence>
<evidence type="ECO:0000313" key="3">
    <source>
        <dbReference type="Proteomes" id="UP000186601"/>
    </source>
</evidence>
<name>A0A2R6NPP1_9APHY</name>
<comment type="caution">
    <text evidence="2">The sequence shown here is derived from an EMBL/GenBank/DDBJ whole genome shotgun (WGS) entry which is preliminary data.</text>
</comment>
<proteinExistence type="predicted"/>
<dbReference type="Pfam" id="PF15496">
    <property type="entry name" value="DUF4646"/>
    <property type="match status" value="1"/>
</dbReference>
<feature type="region of interest" description="Disordered" evidence="1">
    <location>
        <begin position="1"/>
        <end position="96"/>
    </location>
</feature>
<protein>
    <submittedName>
        <fullName evidence="2">Uncharacterized protein</fullName>
    </submittedName>
</protein>
<dbReference type="OrthoDB" id="5314275at2759"/>
<feature type="compositionally biased region" description="Basic and acidic residues" evidence="1">
    <location>
        <begin position="379"/>
        <end position="405"/>
    </location>
</feature>
<keyword evidence="3" id="KW-1185">Reference proteome</keyword>
<dbReference type="AlphaFoldDB" id="A0A2R6NPP1"/>
<dbReference type="EMBL" id="MLYV02000989">
    <property type="protein sequence ID" value="PSR74417.1"/>
    <property type="molecule type" value="Genomic_DNA"/>
</dbReference>
<accession>A0A2R6NPP1</accession>
<gene>
    <name evidence="2" type="ORF">PHLCEN_2v9829</name>
</gene>